<accession>A0ABC9N8X7</accession>
<dbReference type="EMBL" id="AAYH02000046">
    <property type="protein sequence ID" value="EDO53036.1"/>
    <property type="molecule type" value="Genomic_DNA"/>
</dbReference>
<sequence length="44" mass="5123">MTGLVCVISHGILSPYHSFIPLRVKSYFLLNRYGVTRIKILFLR</sequence>
<comment type="caution">
    <text evidence="1">The sequence shown here is derived from an EMBL/GenBank/DDBJ whole genome shotgun (WGS) entry which is preliminary data.</text>
</comment>
<gene>
    <name evidence="1" type="ORF">BACUNI_03051</name>
</gene>
<reference evidence="1" key="2">
    <citation type="submission" date="2013-11" db="EMBL/GenBank/DDBJ databases">
        <title>Draft genome sequence of Bacteroides uniformis (ATCC 8492).</title>
        <authorList>
            <person name="Sudarsanam P."/>
            <person name="Ley R."/>
            <person name="Guruge J."/>
            <person name="Turnbaugh P.J."/>
            <person name="Mahowald M."/>
            <person name="Liep D."/>
            <person name="Gordon J."/>
        </authorList>
    </citation>
    <scope>NUCLEOTIDE SEQUENCE</scope>
    <source>
        <strain evidence="1">ATCC 8492</strain>
    </source>
</reference>
<protein>
    <submittedName>
        <fullName evidence="1">Uncharacterized protein</fullName>
    </submittedName>
</protein>
<evidence type="ECO:0000313" key="1">
    <source>
        <dbReference type="EMBL" id="EDO53036.1"/>
    </source>
</evidence>
<dbReference type="Proteomes" id="UP000004110">
    <property type="component" value="Unassembled WGS sequence"/>
</dbReference>
<keyword evidence="2" id="KW-1185">Reference proteome</keyword>
<name>A0ABC9N8X7_BACUC</name>
<organism evidence="1 2">
    <name type="scientific">Bacteroides uniformis (strain ATCC 8492 / DSM 6597 / CCUG 4942 / CIP 103695 / JCM 5828 / KCTC 5204 / NCTC 13054 / VPI 0061)</name>
    <dbReference type="NCBI Taxonomy" id="411479"/>
    <lineage>
        <taxon>Bacteria</taxon>
        <taxon>Pseudomonadati</taxon>
        <taxon>Bacteroidota</taxon>
        <taxon>Bacteroidia</taxon>
        <taxon>Bacteroidales</taxon>
        <taxon>Bacteroidaceae</taxon>
        <taxon>Bacteroides</taxon>
    </lineage>
</organism>
<dbReference type="AlphaFoldDB" id="A0ABC9N8X7"/>
<evidence type="ECO:0000313" key="2">
    <source>
        <dbReference type="Proteomes" id="UP000004110"/>
    </source>
</evidence>
<proteinExistence type="predicted"/>
<reference evidence="1" key="1">
    <citation type="submission" date="2007-06" db="EMBL/GenBank/DDBJ databases">
        <authorList>
            <person name="Fulton L."/>
            <person name="Clifton S."/>
            <person name="Fulton B."/>
            <person name="Xu J."/>
            <person name="Minx P."/>
            <person name="Pepin K.H."/>
            <person name="Johnson M."/>
            <person name="Thiruvilangam P."/>
            <person name="Bhonagiri V."/>
            <person name="Nash W.E."/>
            <person name="Mardis E.R."/>
            <person name="Wilson R.K."/>
        </authorList>
    </citation>
    <scope>NUCLEOTIDE SEQUENCE [LARGE SCALE GENOMIC DNA]</scope>
    <source>
        <strain evidence="1">ATCC 8492</strain>
    </source>
</reference>